<reference evidence="1 2" key="1">
    <citation type="submission" date="2014-12" db="EMBL/GenBank/DDBJ databases">
        <title>Draft genome sequences of 10 type strains of Lactococcus.</title>
        <authorList>
            <person name="Sun Z."/>
            <person name="Zhong Z."/>
            <person name="Liu W."/>
            <person name="Zhang W."/>
            <person name="Zhang H."/>
        </authorList>
    </citation>
    <scope>NUCLEOTIDE SEQUENCE [LARGE SCALE GENOMIC DNA]</scope>
    <source>
        <strain evidence="1 2">JCM 16395</strain>
    </source>
</reference>
<comment type="caution">
    <text evidence="1">The sequence shown here is derived from an EMBL/GenBank/DDBJ whole genome shotgun (WGS) entry which is preliminary data.</text>
</comment>
<keyword evidence="2" id="KW-1185">Reference proteome</keyword>
<dbReference type="EMBL" id="JXJU01000047">
    <property type="protein sequence ID" value="PCR98651.1"/>
    <property type="molecule type" value="Genomic_DNA"/>
</dbReference>
<name>A0A2A5RHW6_9LACT</name>
<proteinExistence type="predicted"/>
<protein>
    <submittedName>
        <fullName evidence="1">Uncharacterized protein</fullName>
    </submittedName>
</protein>
<dbReference type="STRING" id="1291764.GCA_001311235_03083"/>
<sequence>MKPGRLSDEKTGIVKELINQDEFLFEVEDNNFQRLSARNIISIYLDK</sequence>
<organism evidence="1 2">
    <name type="scientific">Lactococcus fujiensis JCM 16395</name>
    <dbReference type="NCBI Taxonomy" id="1291764"/>
    <lineage>
        <taxon>Bacteria</taxon>
        <taxon>Bacillati</taxon>
        <taxon>Bacillota</taxon>
        <taxon>Bacilli</taxon>
        <taxon>Lactobacillales</taxon>
        <taxon>Streptococcaceae</taxon>
        <taxon>Lactococcus</taxon>
    </lineage>
</organism>
<accession>A0A2A5RHW6</accession>
<evidence type="ECO:0000313" key="2">
    <source>
        <dbReference type="Proteomes" id="UP000218181"/>
    </source>
</evidence>
<dbReference type="Proteomes" id="UP000218181">
    <property type="component" value="Unassembled WGS sequence"/>
</dbReference>
<evidence type="ECO:0000313" key="1">
    <source>
        <dbReference type="EMBL" id="PCR98651.1"/>
    </source>
</evidence>
<dbReference type="AlphaFoldDB" id="A0A2A5RHW6"/>
<gene>
    <name evidence="1" type="ORF">RT41_GL001396</name>
</gene>